<protein>
    <submittedName>
        <fullName evidence="6">DNA-binding domain-containing protein, AraC-type</fullName>
    </submittedName>
</protein>
<proteinExistence type="predicted"/>
<feature type="domain" description="HTH araC/xylS-type" evidence="5">
    <location>
        <begin position="244"/>
        <end position="341"/>
    </location>
</feature>
<evidence type="ECO:0000259" key="5">
    <source>
        <dbReference type="PROSITE" id="PS01124"/>
    </source>
</evidence>
<reference evidence="7" key="1">
    <citation type="submission" date="2016-06" db="EMBL/GenBank/DDBJ databases">
        <title>Complete genome sequence of Actinoalloteichus fjordicus DSM 46855 (=ADI127-17), type strain of the new species Actinoalloteichus fjordicus.</title>
        <authorList>
            <person name="Ruckert C."/>
            <person name="Nouioui I."/>
            <person name="Willmese J."/>
            <person name="van Wezel G."/>
            <person name="Klenk H.-P."/>
            <person name="Kalinowski J."/>
            <person name="Zotchev S.B."/>
        </authorList>
    </citation>
    <scope>NUCLEOTIDE SEQUENCE [LARGE SCALE GENOMIC DNA]</scope>
    <source>
        <strain evidence="7">ADI127-7</strain>
    </source>
</reference>
<name>A0AAC9PSU0_9PSEU</name>
<dbReference type="PROSITE" id="PS01124">
    <property type="entry name" value="HTH_ARAC_FAMILY_2"/>
    <property type="match status" value="1"/>
</dbReference>
<evidence type="ECO:0000256" key="3">
    <source>
        <dbReference type="ARBA" id="ARBA00023163"/>
    </source>
</evidence>
<dbReference type="GO" id="GO:0000976">
    <property type="term" value="F:transcription cis-regulatory region binding"/>
    <property type="evidence" value="ECO:0007669"/>
    <property type="project" value="TreeGrafter"/>
</dbReference>
<evidence type="ECO:0000313" key="7">
    <source>
        <dbReference type="Proteomes" id="UP000185511"/>
    </source>
</evidence>
<dbReference type="InterPro" id="IPR032687">
    <property type="entry name" value="AraC-type_N"/>
</dbReference>
<dbReference type="GO" id="GO:0003700">
    <property type="term" value="F:DNA-binding transcription factor activity"/>
    <property type="evidence" value="ECO:0007669"/>
    <property type="project" value="InterPro"/>
</dbReference>
<dbReference type="PANTHER" id="PTHR47894:SF1">
    <property type="entry name" value="HTH-TYPE TRANSCRIPTIONAL REGULATOR VQSM"/>
    <property type="match status" value="1"/>
</dbReference>
<dbReference type="Proteomes" id="UP000185511">
    <property type="component" value="Chromosome"/>
</dbReference>
<dbReference type="GO" id="GO:0005829">
    <property type="term" value="C:cytosol"/>
    <property type="evidence" value="ECO:0007669"/>
    <property type="project" value="TreeGrafter"/>
</dbReference>
<organism evidence="6 7">
    <name type="scientific">Actinoalloteichus fjordicus</name>
    <dbReference type="NCBI Taxonomy" id="1612552"/>
    <lineage>
        <taxon>Bacteria</taxon>
        <taxon>Bacillati</taxon>
        <taxon>Actinomycetota</taxon>
        <taxon>Actinomycetes</taxon>
        <taxon>Pseudonocardiales</taxon>
        <taxon>Pseudonocardiaceae</taxon>
        <taxon>Actinoalloteichus</taxon>
    </lineage>
</organism>
<sequence>MAERRVPSLTQAVIPPSVLSGTVEVGRREGRPIVPWFAGTGLDPTDLVTSGSVRVSYRQAAVVLRRAVHAMPGRPLGMRVGCRDTLLSFGMLGIAMRSCATAADALTLARELHQAAGSLMDLDVETFGDEMALRLHELRPDPELVAFLCEEALCSTLVVIRAMLGAAWSPTRVELAYPAPQYVQEYHRLFRCPLRFDAEANRLVFPTEVLARPLPTHHEPTRAVAVETCRRLLDLDDSRPDVVASVESLLRRNLRSRLTMTETARHLRITERTLRRRLTAAGEHFSTIRDRVRRHRAITLLRDSTLTIEAVAHEIGFSDAREFRRAYLRWTGETPSTTRRRQGQAHQAEAAELD</sequence>
<evidence type="ECO:0000256" key="1">
    <source>
        <dbReference type="ARBA" id="ARBA00023015"/>
    </source>
</evidence>
<keyword evidence="1" id="KW-0805">Transcription regulation</keyword>
<feature type="region of interest" description="Disordered" evidence="4">
    <location>
        <begin position="334"/>
        <end position="354"/>
    </location>
</feature>
<dbReference type="Pfam" id="PF12625">
    <property type="entry name" value="Arabinose_bd"/>
    <property type="match status" value="1"/>
</dbReference>
<dbReference type="SUPFAM" id="SSF46689">
    <property type="entry name" value="Homeodomain-like"/>
    <property type="match status" value="1"/>
</dbReference>
<dbReference type="Gene3D" id="1.10.10.60">
    <property type="entry name" value="Homeodomain-like"/>
    <property type="match status" value="1"/>
</dbReference>
<accession>A0AAC9PSU0</accession>
<dbReference type="KEGG" id="acad:UA74_16750"/>
<dbReference type="EMBL" id="CP016076">
    <property type="protein sequence ID" value="APU15380.1"/>
    <property type="molecule type" value="Genomic_DNA"/>
</dbReference>
<dbReference type="PANTHER" id="PTHR47894">
    <property type="entry name" value="HTH-TYPE TRANSCRIPTIONAL REGULATOR GADX"/>
    <property type="match status" value="1"/>
</dbReference>
<dbReference type="InterPro" id="IPR018060">
    <property type="entry name" value="HTH_AraC"/>
</dbReference>
<dbReference type="InterPro" id="IPR009057">
    <property type="entry name" value="Homeodomain-like_sf"/>
</dbReference>
<evidence type="ECO:0000256" key="4">
    <source>
        <dbReference type="SAM" id="MobiDB-lite"/>
    </source>
</evidence>
<evidence type="ECO:0000256" key="2">
    <source>
        <dbReference type="ARBA" id="ARBA00023125"/>
    </source>
</evidence>
<dbReference type="AlphaFoldDB" id="A0AAC9PSU0"/>
<dbReference type="SMART" id="SM00342">
    <property type="entry name" value="HTH_ARAC"/>
    <property type="match status" value="1"/>
</dbReference>
<keyword evidence="2 6" id="KW-0238">DNA-binding</keyword>
<gene>
    <name evidence="6" type="ORF">UA74_16750</name>
</gene>
<dbReference type="RefSeq" id="WP_075741117.1">
    <property type="nucleotide sequence ID" value="NZ_CP016076.1"/>
</dbReference>
<keyword evidence="3" id="KW-0804">Transcription</keyword>
<evidence type="ECO:0000313" key="6">
    <source>
        <dbReference type="EMBL" id="APU15380.1"/>
    </source>
</evidence>
<keyword evidence="7" id="KW-1185">Reference proteome</keyword>
<dbReference type="Pfam" id="PF12833">
    <property type="entry name" value="HTH_18"/>
    <property type="match status" value="1"/>
</dbReference>